<dbReference type="AlphaFoldDB" id="A0A345IKS7"/>
<dbReference type="GO" id="GO:0003677">
    <property type="term" value="F:DNA binding"/>
    <property type="evidence" value="ECO:0007669"/>
    <property type="project" value="UniProtKB-KW"/>
</dbReference>
<protein>
    <submittedName>
        <fullName evidence="6">IclR family transcriptional regulator</fullName>
    </submittedName>
</protein>
<dbReference type="PANTHER" id="PTHR30136">
    <property type="entry name" value="HELIX-TURN-HELIX TRANSCRIPTIONAL REGULATOR, ICLR FAMILY"/>
    <property type="match status" value="1"/>
</dbReference>
<dbReference type="PROSITE" id="PS51078">
    <property type="entry name" value="ICLR_ED"/>
    <property type="match status" value="1"/>
</dbReference>
<keyword evidence="1" id="KW-0805">Transcription regulation</keyword>
<dbReference type="PROSITE" id="PS51077">
    <property type="entry name" value="HTH_ICLR"/>
    <property type="match status" value="1"/>
</dbReference>
<dbReference type="Gene3D" id="3.30.450.40">
    <property type="match status" value="1"/>
</dbReference>
<accession>A0A345IKS7</accession>
<dbReference type="STRING" id="1288484.GCA_000348665_00838"/>
<dbReference type="RefSeq" id="WP_114672992.1">
    <property type="nucleotide sequence ID" value="NZ_CP031159.1"/>
</dbReference>
<dbReference type="Gene3D" id="1.10.10.10">
    <property type="entry name" value="Winged helix-like DNA-binding domain superfamily/Winged helix DNA-binding domain"/>
    <property type="match status" value="1"/>
</dbReference>
<name>A0A345IKS7_9DEIO</name>
<dbReference type="Pfam" id="PF01614">
    <property type="entry name" value="IclR_C"/>
    <property type="match status" value="1"/>
</dbReference>
<feature type="domain" description="HTH iclR-type" evidence="4">
    <location>
        <begin position="21"/>
        <end position="82"/>
    </location>
</feature>
<dbReference type="Pfam" id="PF09339">
    <property type="entry name" value="HTH_IclR"/>
    <property type="match status" value="1"/>
</dbReference>
<dbReference type="PANTHER" id="PTHR30136:SF24">
    <property type="entry name" value="HTH-TYPE TRANSCRIPTIONAL REPRESSOR ALLR"/>
    <property type="match status" value="1"/>
</dbReference>
<gene>
    <name evidence="6" type="ORF">DVJ83_14020</name>
</gene>
<dbReference type="InterPro" id="IPR014757">
    <property type="entry name" value="Tscrpt_reg_IclR_C"/>
</dbReference>
<evidence type="ECO:0000256" key="2">
    <source>
        <dbReference type="ARBA" id="ARBA00023125"/>
    </source>
</evidence>
<evidence type="ECO:0000259" key="5">
    <source>
        <dbReference type="PROSITE" id="PS51078"/>
    </source>
</evidence>
<sequence length="268" mass="29157">MTTDPPRQKTGRARSGDTGSVRTLERGLSVLTALAEFGEATLTQVAKKVGLSASTTYRLLETLRQQGYVEWEERSGLFSVGLRAYQVGAAFSVRNTLLGAAQSEMQALVDDLNETANLAVRRAGEAVYVHQVEARQMMRMFTHIGAVAPLHCSGVGKVLTAWLPDTEVRHLVGPGPYPAYTPNSITTLPALTRELDAVRAQGYALDDEERELGVRCLATPIRDARGDIVASLSISAPTSRFPKKNIPETLERVRAASNQISARLGWRP</sequence>
<dbReference type="GO" id="GO:0003700">
    <property type="term" value="F:DNA-binding transcription factor activity"/>
    <property type="evidence" value="ECO:0007669"/>
    <property type="project" value="TreeGrafter"/>
</dbReference>
<dbReference type="InterPro" id="IPR036390">
    <property type="entry name" value="WH_DNA-bd_sf"/>
</dbReference>
<dbReference type="SMART" id="SM00346">
    <property type="entry name" value="HTH_ICLR"/>
    <property type="match status" value="1"/>
</dbReference>
<evidence type="ECO:0000313" key="6">
    <source>
        <dbReference type="EMBL" id="AXH00300.1"/>
    </source>
</evidence>
<dbReference type="EMBL" id="CP031159">
    <property type="protein sequence ID" value="AXH00300.1"/>
    <property type="molecule type" value="Genomic_DNA"/>
</dbReference>
<evidence type="ECO:0000259" key="4">
    <source>
        <dbReference type="PROSITE" id="PS51077"/>
    </source>
</evidence>
<dbReference type="InterPro" id="IPR050707">
    <property type="entry name" value="HTH_MetabolicPath_Reg"/>
</dbReference>
<keyword evidence="3" id="KW-0804">Transcription</keyword>
<geneLocation type="plasmid" evidence="7">
    <name>pdrda</name>
</geneLocation>
<feature type="domain" description="IclR-ED" evidence="5">
    <location>
        <begin position="83"/>
        <end position="266"/>
    </location>
</feature>
<organism evidence="6 7">
    <name type="scientific">Deinococcus wulumuqiensis</name>
    <dbReference type="NCBI Taxonomy" id="980427"/>
    <lineage>
        <taxon>Bacteria</taxon>
        <taxon>Thermotogati</taxon>
        <taxon>Deinococcota</taxon>
        <taxon>Deinococci</taxon>
        <taxon>Deinococcales</taxon>
        <taxon>Deinococcaceae</taxon>
        <taxon>Deinococcus</taxon>
    </lineage>
</organism>
<proteinExistence type="predicted"/>
<dbReference type="SUPFAM" id="SSF46785">
    <property type="entry name" value="Winged helix' DNA-binding domain"/>
    <property type="match status" value="1"/>
</dbReference>
<keyword evidence="6" id="KW-0614">Plasmid</keyword>
<evidence type="ECO:0000313" key="7">
    <source>
        <dbReference type="Proteomes" id="UP000253744"/>
    </source>
</evidence>
<reference evidence="6 7" key="1">
    <citation type="submission" date="2018-07" db="EMBL/GenBank/DDBJ databases">
        <title>Complete Genome and Methylome Analysis of Deinococcus wulumuqiensis NEB 479.</title>
        <authorList>
            <person name="Fomenkov A."/>
            <person name="Luyten Y."/>
            <person name="Vincze T."/>
            <person name="Anton B.P."/>
            <person name="Clark T."/>
            <person name="Roberts R.J."/>
            <person name="Morgan R.D."/>
        </authorList>
    </citation>
    <scope>NUCLEOTIDE SEQUENCE [LARGE SCALE GENOMIC DNA]</scope>
    <source>
        <strain evidence="6 7">NEB 479</strain>
        <plasmid evidence="7">Plasmid pdrda</plasmid>
    </source>
</reference>
<dbReference type="KEGG" id="dwu:DVJ83_14020"/>
<dbReference type="InterPro" id="IPR005471">
    <property type="entry name" value="Tscrpt_reg_IclR_N"/>
</dbReference>
<dbReference type="SUPFAM" id="SSF55781">
    <property type="entry name" value="GAF domain-like"/>
    <property type="match status" value="1"/>
</dbReference>
<dbReference type="InterPro" id="IPR029016">
    <property type="entry name" value="GAF-like_dom_sf"/>
</dbReference>
<dbReference type="GO" id="GO:0045892">
    <property type="term" value="P:negative regulation of DNA-templated transcription"/>
    <property type="evidence" value="ECO:0007669"/>
    <property type="project" value="TreeGrafter"/>
</dbReference>
<dbReference type="InterPro" id="IPR036388">
    <property type="entry name" value="WH-like_DNA-bd_sf"/>
</dbReference>
<dbReference type="Proteomes" id="UP000253744">
    <property type="component" value="Plasmid pDrdA"/>
</dbReference>
<keyword evidence="2" id="KW-0238">DNA-binding</keyword>
<evidence type="ECO:0000256" key="3">
    <source>
        <dbReference type="ARBA" id="ARBA00023163"/>
    </source>
</evidence>
<evidence type="ECO:0000256" key="1">
    <source>
        <dbReference type="ARBA" id="ARBA00023015"/>
    </source>
</evidence>